<evidence type="ECO:0000313" key="2">
    <source>
        <dbReference type="Proteomes" id="UP000887577"/>
    </source>
</evidence>
<feature type="compositionally biased region" description="Low complexity" evidence="1">
    <location>
        <begin position="30"/>
        <end position="58"/>
    </location>
</feature>
<dbReference type="AlphaFoldDB" id="A0A914Z4N8"/>
<sequence>MYTPPASPAPKTPHVETPEDPTNFRDEIVLSSDVSRASSRLSASLQPSALSSAVPSARSSEERSKTDSRQSNIPFTNKPPITKTKSPQTQLSISNGFSKFSKRATTVAPYQVRRSAKLSKYDAGSQTASPFNIANGATWTSDNSHIMSEAMPFTRKQAVGLNLNLNKRDLDKLYPTLSSTKYYPLQKCINTSAKNVDLQNPLCFIDKRYPKIVKKFVYS</sequence>
<feature type="region of interest" description="Disordered" evidence="1">
    <location>
        <begin position="1"/>
        <end position="89"/>
    </location>
</feature>
<evidence type="ECO:0000256" key="1">
    <source>
        <dbReference type="SAM" id="MobiDB-lite"/>
    </source>
</evidence>
<organism evidence="2 3">
    <name type="scientific">Panagrolaimus superbus</name>
    <dbReference type="NCBI Taxonomy" id="310955"/>
    <lineage>
        <taxon>Eukaryota</taxon>
        <taxon>Metazoa</taxon>
        <taxon>Ecdysozoa</taxon>
        <taxon>Nematoda</taxon>
        <taxon>Chromadorea</taxon>
        <taxon>Rhabditida</taxon>
        <taxon>Tylenchina</taxon>
        <taxon>Panagrolaimomorpha</taxon>
        <taxon>Panagrolaimoidea</taxon>
        <taxon>Panagrolaimidae</taxon>
        <taxon>Panagrolaimus</taxon>
    </lineage>
</organism>
<keyword evidence="2" id="KW-1185">Reference proteome</keyword>
<feature type="compositionally biased region" description="Basic and acidic residues" evidence="1">
    <location>
        <begin position="13"/>
        <end position="28"/>
    </location>
</feature>
<feature type="compositionally biased region" description="Pro residues" evidence="1">
    <location>
        <begin position="1"/>
        <end position="11"/>
    </location>
</feature>
<feature type="compositionally biased region" description="Basic and acidic residues" evidence="1">
    <location>
        <begin position="59"/>
        <end position="68"/>
    </location>
</feature>
<name>A0A914Z4N8_9BILA</name>
<dbReference type="Proteomes" id="UP000887577">
    <property type="component" value="Unplaced"/>
</dbReference>
<reference evidence="3" key="1">
    <citation type="submission" date="2022-11" db="UniProtKB">
        <authorList>
            <consortium name="WormBaseParasite"/>
        </authorList>
    </citation>
    <scope>IDENTIFICATION</scope>
</reference>
<dbReference type="WBParaSite" id="PSU_v2.g6949.t1">
    <property type="protein sequence ID" value="PSU_v2.g6949.t1"/>
    <property type="gene ID" value="PSU_v2.g6949"/>
</dbReference>
<evidence type="ECO:0000313" key="3">
    <source>
        <dbReference type="WBParaSite" id="PSU_v2.g6949.t1"/>
    </source>
</evidence>
<accession>A0A914Z4N8</accession>
<protein>
    <submittedName>
        <fullName evidence="3">Uncharacterized protein</fullName>
    </submittedName>
</protein>
<proteinExistence type="predicted"/>